<reference evidence="4" key="1">
    <citation type="submission" date="2022-10" db="EMBL/GenBank/DDBJ databases">
        <title>The WGS of Solirubrobacter ginsenosidimutans DSM 21036.</title>
        <authorList>
            <person name="Jiang Z."/>
        </authorList>
    </citation>
    <scope>NUCLEOTIDE SEQUENCE</scope>
    <source>
        <strain evidence="4">DSM 21036</strain>
    </source>
</reference>
<keyword evidence="1 2" id="KW-0238">DNA-binding</keyword>
<dbReference type="Pfam" id="PF00486">
    <property type="entry name" value="Trans_reg_C"/>
    <property type="match status" value="1"/>
</dbReference>
<organism evidence="4 5">
    <name type="scientific">Solirubrobacter ginsenosidimutans</name>
    <dbReference type="NCBI Taxonomy" id="490573"/>
    <lineage>
        <taxon>Bacteria</taxon>
        <taxon>Bacillati</taxon>
        <taxon>Actinomycetota</taxon>
        <taxon>Thermoleophilia</taxon>
        <taxon>Solirubrobacterales</taxon>
        <taxon>Solirubrobacteraceae</taxon>
        <taxon>Solirubrobacter</taxon>
    </lineage>
</organism>
<evidence type="ECO:0000256" key="1">
    <source>
        <dbReference type="ARBA" id="ARBA00023125"/>
    </source>
</evidence>
<evidence type="ECO:0000256" key="2">
    <source>
        <dbReference type="PROSITE-ProRule" id="PRU01091"/>
    </source>
</evidence>
<dbReference type="InterPro" id="IPR001867">
    <property type="entry name" value="OmpR/PhoB-type_DNA-bd"/>
</dbReference>
<dbReference type="SUPFAM" id="SSF46894">
    <property type="entry name" value="C-terminal effector domain of the bipartite response regulators"/>
    <property type="match status" value="1"/>
</dbReference>
<feature type="domain" description="OmpR/PhoB-type" evidence="3">
    <location>
        <begin position="1"/>
        <end position="100"/>
    </location>
</feature>
<dbReference type="EMBL" id="JAPDOD010000012">
    <property type="protein sequence ID" value="MDA0161404.1"/>
    <property type="molecule type" value="Genomic_DNA"/>
</dbReference>
<dbReference type="AlphaFoldDB" id="A0A9X3MRQ9"/>
<dbReference type="Proteomes" id="UP001149140">
    <property type="component" value="Unassembled WGS sequence"/>
</dbReference>
<comment type="caution">
    <text evidence="4">The sequence shown here is derived from an EMBL/GenBank/DDBJ whole genome shotgun (WGS) entry which is preliminary data.</text>
</comment>
<gene>
    <name evidence="4" type="ORF">OM076_14095</name>
</gene>
<feature type="DNA-binding region" description="OmpR/PhoB-type" evidence="2">
    <location>
        <begin position="1"/>
        <end position="100"/>
    </location>
</feature>
<dbReference type="PROSITE" id="PS51755">
    <property type="entry name" value="OMPR_PHOB"/>
    <property type="match status" value="1"/>
</dbReference>
<dbReference type="GO" id="GO:0000160">
    <property type="term" value="P:phosphorelay signal transduction system"/>
    <property type="evidence" value="ECO:0007669"/>
    <property type="project" value="InterPro"/>
</dbReference>
<name>A0A9X3MRQ9_9ACTN</name>
<sequence length="113" mass="12965">MEILTAGELEIRPSEHLARARGRTLSLSVRELDLLAALARREGKIVPRTELYETVWGAPLRGNDRSVDVYVHKLRSKLAVALPEWAFIHTHFGFGYRFQSEPSQPFHRSRTAR</sequence>
<dbReference type="RefSeq" id="WP_270040614.1">
    <property type="nucleotide sequence ID" value="NZ_JAPDOD010000012.1"/>
</dbReference>
<protein>
    <submittedName>
        <fullName evidence="4">Response regulator transcription factor</fullName>
    </submittedName>
</protein>
<accession>A0A9X3MRQ9</accession>
<keyword evidence="5" id="KW-1185">Reference proteome</keyword>
<dbReference type="GO" id="GO:0006355">
    <property type="term" value="P:regulation of DNA-templated transcription"/>
    <property type="evidence" value="ECO:0007669"/>
    <property type="project" value="InterPro"/>
</dbReference>
<dbReference type="InterPro" id="IPR036388">
    <property type="entry name" value="WH-like_DNA-bd_sf"/>
</dbReference>
<dbReference type="CDD" id="cd00383">
    <property type="entry name" value="trans_reg_C"/>
    <property type="match status" value="1"/>
</dbReference>
<dbReference type="GO" id="GO:0003677">
    <property type="term" value="F:DNA binding"/>
    <property type="evidence" value="ECO:0007669"/>
    <property type="project" value="UniProtKB-UniRule"/>
</dbReference>
<dbReference type="InterPro" id="IPR016032">
    <property type="entry name" value="Sig_transdc_resp-reg_C-effctor"/>
</dbReference>
<dbReference type="SMART" id="SM00862">
    <property type="entry name" value="Trans_reg_C"/>
    <property type="match status" value="1"/>
</dbReference>
<proteinExistence type="predicted"/>
<evidence type="ECO:0000313" key="5">
    <source>
        <dbReference type="Proteomes" id="UP001149140"/>
    </source>
</evidence>
<dbReference type="Gene3D" id="1.10.10.10">
    <property type="entry name" value="Winged helix-like DNA-binding domain superfamily/Winged helix DNA-binding domain"/>
    <property type="match status" value="1"/>
</dbReference>
<evidence type="ECO:0000259" key="3">
    <source>
        <dbReference type="PROSITE" id="PS51755"/>
    </source>
</evidence>
<evidence type="ECO:0000313" key="4">
    <source>
        <dbReference type="EMBL" id="MDA0161404.1"/>
    </source>
</evidence>